<dbReference type="InterPro" id="IPR017941">
    <property type="entry name" value="Rieske_2Fe-2S"/>
</dbReference>
<keyword evidence="2" id="KW-0001">2Fe-2S</keyword>
<comment type="cofactor">
    <cofactor evidence="1">
        <name>Fe cation</name>
        <dbReference type="ChEBI" id="CHEBI:24875"/>
    </cofactor>
</comment>
<dbReference type="PANTHER" id="PTHR43756:SF5">
    <property type="entry name" value="CHOLINE MONOOXYGENASE, CHLOROPLASTIC"/>
    <property type="match status" value="1"/>
</dbReference>
<dbReference type="GO" id="GO:0018625">
    <property type="term" value="F:naphthalene 1,2-dioxygenase activity"/>
    <property type="evidence" value="ECO:0007669"/>
    <property type="project" value="UniProtKB-EC"/>
</dbReference>
<keyword evidence="9" id="KW-1185">Reference proteome</keyword>
<evidence type="ECO:0000256" key="6">
    <source>
        <dbReference type="ARBA" id="ARBA00023014"/>
    </source>
</evidence>
<gene>
    <name evidence="8" type="primary">doxB</name>
    <name evidence="8" type="ORF">ROA7745_00202</name>
</gene>
<dbReference type="RefSeq" id="WP_085798368.1">
    <property type="nucleotide sequence ID" value="NZ_FWXB01000001.1"/>
</dbReference>
<dbReference type="SUPFAM" id="SSF50022">
    <property type="entry name" value="ISP domain"/>
    <property type="match status" value="1"/>
</dbReference>
<evidence type="ECO:0000256" key="1">
    <source>
        <dbReference type="ARBA" id="ARBA00001962"/>
    </source>
</evidence>
<dbReference type="PROSITE" id="PS51296">
    <property type="entry name" value="RIESKE"/>
    <property type="match status" value="1"/>
</dbReference>
<dbReference type="PRINTS" id="PR00090">
    <property type="entry name" value="RNGDIOXGNASE"/>
</dbReference>
<feature type="domain" description="Rieske" evidence="7">
    <location>
        <begin position="44"/>
        <end position="150"/>
    </location>
</feature>
<dbReference type="PANTHER" id="PTHR43756">
    <property type="entry name" value="CHOLINE MONOOXYGENASE, CHLOROPLASTIC"/>
    <property type="match status" value="1"/>
</dbReference>
<evidence type="ECO:0000256" key="3">
    <source>
        <dbReference type="ARBA" id="ARBA00022723"/>
    </source>
</evidence>
<name>A0A1X7BL64_9RHOB</name>
<dbReference type="InterPro" id="IPR015879">
    <property type="entry name" value="Ring_hydroxy_dOase_asu_C_dom"/>
</dbReference>
<evidence type="ECO:0000256" key="2">
    <source>
        <dbReference type="ARBA" id="ARBA00022714"/>
    </source>
</evidence>
<evidence type="ECO:0000313" key="9">
    <source>
        <dbReference type="Proteomes" id="UP000193224"/>
    </source>
</evidence>
<reference evidence="8 9" key="1">
    <citation type="submission" date="2017-03" db="EMBL/GenBank/DDBJ databases">
        <authorList>
            <person name="Afonso C.L."/>
            <person name="Miller P.J."/>
            <person name="Scott M.A."/>
            <person name="Spackman E."/>
            <person name="Goraichik I."/>
            <person name="Dimitrov K.M."/>
            <person name="Suarez D.L."/>
            <person name="Swayne D.E."/>
        </authorList>
    </citation>
    <scope>NUCLEOTIDE SEQUENCE [LARGE SCALE GENOMIC DNA]</scope>
    <source>
        <strain evidence="8 9">CECT 7745</strain>
    </source>
</reference>
<keyword evidence="4 8" id="KW-0560">Oxidoreductase</keyword>
<dbReference type="OrthoDB" id="7456916at2"/>
<keyword evidence="3" id="KW-0479">Metal-binding</keyword>
<dbReference type="Pfam" id="PF00848">
    <property type="entry name" value="Ring_hydroxyl_A"/>
    <property type="match status" value="2"/>
</dbReference>
<keyword evidence="5" id="KW-0408">Iron</keyword>
<dbReference type="InterPro" id="IPR001663">
    <property type="entry name" value="Rng_hydr_dOase-A"/>
</dbReference>
<dbReference type="CDD" id="cd03469">
    <property type="entry name" value="Rieske_RO_Alpha_N"/>
    <property type="match status" value="1"/>
</dbReference>
<dbReference type="EMBL" id="FWXB01000001">
    <property type="protein sequence ID" value="SMC10395.1"/>
    <property type="molecule type" value="Genomic_DNA"/>
</dbReference>
<dbReference type="EC" id="1.14.12.12" evidence="8"/>
<evidence type="ECO:0000313" key="8">
    <source>
        <dbReference type="EMBL" id="SMC10395.1"/>
    </source>
</evidence>
<protein>
    <submittedName>
        <fullName evidence="8">Naphthalene 1,2-dioxygenase subunit alpha</fullName>
        <ecNumber evidence="8">1.14.12.12</ecNumber>
    </submittedName>
</protein>
<dbReference type="Gene3D" id="2.102.10.10">
    <property type="entry name" value="Rieske [2Fe-2S] iron-sulphur domain"/>
    <property type="match status" value="1"/>
</dbReference>
<dbReference type="InterPro" id="IPR036922">
    <property type="entry name" value="Rieske_2Fe-2S_sf"/>
</dbReference>
<keyword evidence="6" id="KW-0411">Iron-sulfur</keyword>
<proteinExistence type="predicted"/>
<evidence type="ECO:0000256" key="5">
    <source>
        <dbReference type="ARBA" id="ARBA00023004"/>
    </source>
</evidence>
<dbReference type="AlphaFoldDB" id="A0A1X7BL64"/>
<dbReference type="Gene3D" id="3.90.380.10">
    <property type="entry name" value="Naphthalene 1,2-dioxygenase Alpha Subunit, Chain A, domain 1"/>
    <property type="match status" value="1"/>
</dbReference>
<organism evidence="8 9">
    <name type="scientific">Roseovarius aestuarii</name>
    <dbReference type="NCBI Taxonomy" id="475083"/>
    <lineage>
        <taxon>Bacteria</taxon>
        <taxon>Pseudomonadati</taxon>
        <taxon>Pseudomonadota</taxon>
        <taxon>Alphaproteobacteria</taxon>
        <taxon>Rhodobacterales</taxon>
        <taxon>Roseobacteraceae</taxon>
        <taxon>Roseovarius</taxon>
    </lineage>
</organism>
<dbReference type="CDD" id="cd08884">
    <property type="entry name" value="RHO_alpha_C_GbcA-like"/>
    <property type="match status" value="1"/>
</dbReference>
<dbReference type="GO" id="GO:0005506">
    <property type="term" value="F:iron ion binding"/>
    <property type="evidence" value="ECO:0007669"/>
    <property type="project" value="InterPro"/>
</dbReference>
<dbReference type="GO" id="GO:0051537">
    <property type="term" value="F:2 iron, 2 sulfur cluster binding"/>
    <property type="evidence" value="ECO:0007669"/>
    <property type="project" value="UniProtKB-KW"/>
</dbReference>
<keyword evidence="8" id="KW-0223">Dioxygenase</keyword>
<accession>A0A1X7BL64</accession>
<dbReference type="Pfam" id="PF00355">
    <property type="entry name" value="Rieske"/>
    <property type="match status" value="1"/>
</dbReference>
<dbReference type="SUPFAM" id="SSF55961">
    <property type="entry name" value="Bet v1-like"/>
    <property type="match status" value="1"/>
</dbReference>
<evidence type="ECO:0000256" key="4">
    <source>
        <dbReference type="ARBA" id="ARBA00023002"/>
    </source>
</evidence>
<sequence length="403" mass="45408">MTPLSDKLGDLFAQHQPGYALPREFYTSQMIYDHDIAAVWNRNWIWVGHETQIPDPGDYFLFDYGPESLIIVRDREGDIRAHLNVCRHRGSRVCTESSGKARVFVCPYHAWTYELSGALRAGREMGADFDPADWGLRQAQVRLFQGMILVCPSADAPPIDDALAQLAPLTAPFGFENLKVVHTAHYPVPANWKLAVENYLECYHCAPAHQEYARSHTLKSPLQMEALLPAMQKRAAVSGLPTTELNLTGPDAIAPGTDVYYRRYPLFDGYKTGSQSGEPLAPLLGTLTDFDGGATDVSLGILNYMLVYSDHLVGYRFVPRSVQETDIQVVWMVRNDAEEGRDYDPEALTWLWHVTSQDDERIIRHNQAGVNSHFFQPGPLAEMEWAIHDFYNFYRAMTGLPAA</sequence>
<dbReference type="Proteomes" id="UP000193224">
    <property type="component" value="Unassembled WGS sequence"/>
</dbReference>
<evidence type="ECO:0000259" key="7">
    <source>
        <dbReference type="PROSITE" id="PS51296"/>
    </source>
</evidence>